<evidence type="ECO:0000313" key="2">
    <source>
        <dbReference type="Proteomes" id="UP000767446"/>
    </source>
</evidence>
<proteinExistence type="predicted"/>
<comment type="caution">
    <text evidence="1">The sequence shown here is derived from an EMBL/GenBank/DDBJ whole genome shotgun (WGS) entry which is preliminary data.</text>
</comment>
<dbReference type="EMBL" id="JADQBC010000090">
    <property type="protein sequence ID" value="MBR8828835.1"/>
    <property type="molecule type" value="Genomic_DNA"/>
</dbReference>
<accession>A0A941JVE9</accession>
<reference evidence="1" key="1">
    <citation type="submission" date="2021-02" db="EMBL/GenBank/DDBJ databases">
        <title>Metagenome analyses of Stigonema ocellatum DSM 106950, Chlorogloea purpurea SAG 13.99 and Gomphosphaeria aponina DSM 107014.</title>
        <authorList>
            <person name="Marter P."/>
            <person name="Huang S."/>
        </authorList>
    </citation>
    <scope>NUCLEOTIDE SEQUENCE</scope>
    <source>
        <strain evidence="1">JP213</strain>
    </source>
</reference>
<sequence length="57" mass="6002">MNRANNAQNTASSAVDLANQINGRTQKINFDGGSTIIDAGSRYLAIQSDGNIVVYGD</sequence>
<gene>
    <name evidence="1" type="ORF">DSM107014_13190</name>
</gene>
<dbReference type="AlphaFoldDB" id="A0A941JVE9"/>
<dbReference type="Proteomes" id="UP000767446">
    <property type="component" value="Unassembled WGS sequence"/>
</dbReference>
<protein>
    <submittedName>
        <fullName evidence="1">Uncharacterized protein</fullName>
    </submittedName>
</protein>
<evidence type="ECO:0000313" key="1">
    <source>
        <dbReference type="EMBL" id="MBR8828835.1"/>
    </source>
</evidence>
<name>A0A941JVE9_9CHRO</name>
<organism evidence="1 2">
    <name type="scientific">Gomphosphaeria aponina SAG 52.96 = DSM 107014</name>
    <dbReference type="NCBI Taxonomy" id="1521640"/>
    <lineage>
        <taxon>Bacteria</taxon>
        <taxon>Bacillati</taxon>
        <taxon>Cyanobacteriota</taxon>
        <taxon>Cyanophyceae</taxon>
        <taxon>Oscillatoriophycideae</taxon>
        <taxon>Chroococcales</taxon>
        <taxon>Gomphosphaeriaceae</taxon>
        <taxon>Gomphosphaeria</taxon>
    </lineage>
</organism>